<dbReference type="InterPro" id="IPR055170">
    <property type="entry name" value="GFO_IDH_MocA-like_dom"/>
</dbReference>
<dbReference type="InterPro" id="IPR000683">
    <property type="entry name" value="Gfo/Idh/MocA-like_OxRdtase_N"/>
</dbReference>
<dbReference type="InterPro" id="IPR036291">
    <property type="entry name" value="NAD(P)-bd_dom_sf"/>
</dbReference>
<dbReference type="Pfam" id="PF01408">
    <property type="entry name" value="GFO_IDH_MocA"/>
    <property type="match status" value="1"/>
</dbReference>
<feature type="domain" description="Gfo/Idh/MocA-like oxidoreductase N-terminal" evidence="1">
    <location>
        <begin position="7"/>
        <end position="137"/>
    </location>
</feature>
<evidence type="ECO:0000259" key="1">
    <source>
        <dbReference type="Pfam" id="PF01408"/>
    </source>
</evidence>
<dbReference type="SUPFAM" id="SSF55347">
    <property type="entry name" value="Glyceraldehyde-3-phosphate dehydrogenase-like, C-terminal domain"/>
    <property type="match status" value="1"/>
</dbReference>
<comment type="caution">
    <text evidence="3">The sequence shown here is derived from an EMBL/GenBank/DDBJ whole genome shotgun (WGS) entry which is preliminary data.</text>
</comment>
<evidence type="ECO:0000259" key="2">
    <source>
        <dbReference type="Pfam" id="PF22725"/>
    </source>
</evidence>
<accession>A0ABR7N6X4</accession>
<evidence type="ECO:0000313" key="3">
    <source>
        <dbReference type="EMBL" id="MBC8572161.1"/>
    </source>
</evidence>
<dbReference type="Gene3D" id="3.40.50.720">
    <property type="entry name" value="NAD(P)-binding Rossmann-like Domain"/>
    <property type="match status" value="1"/>
</dbReference>
<dbReference type="PANTHER" id="PTHR43708:SF3">
    <property type="entry name" value="OXIDOREDUCTASE"/>
    <property type="match status" value="1"/>
</dbReference>
<dbReference type="EMBL" id="JACRSZ010000001">
    <property type="protein sequence ID" value="MBC8572161.1"/>
    <property type="molecule type" value="Genomic_DNA"/>
</dbReference>
<reference evidence="3 4" key="1">
    <citation type="submission" date="2020-08" db="EMBL/GenBank/DDBJ databases">
        <title>Genome public.</title>
        <authorList>
            <person name="Liu C."/>
            <person name="Sun Q."/>
        </authorList>
    </citation>
    <scope>NUCLEOTIDE SEQUENCE [LARGE SCALE GENOMIC DNA]</scope>
    <source>
        <strain evidence="3 4">NSJ-46</strain>
    </source>
</reference>
<dbReference type="Gene3D" id="3.30.360.10">
    <property type="entry name" value="Dihydrodipicolinate Reductase, domain 2"/>
    <property type="match status" value="1"/>
</dbReference>
<dbReference type="PANTHER" id="PTHR43708">
    <property type="entry name" value="CONSERVED EXPRESSED OXIDOREDUCTASE (EUROFUNG)"/>
    <property type="match status" value="1"/>
</dbReference>
<feature type="domain" description="GFO/IDH/MocA-like oxidoreductase" evidence="2">
    <location>
        <begin position="146"/>
        <end position="278"/>
    </location>
</feature>
<dbReference type="InterPro" id="IPR051317">
    <property type="entry name" value="Gfo/Idh/MocA_oxidoreduct"/>
</dbReference>
<dbReference type="SUPFAM" id="SSF51735">
    <property type="entry name" value="NAD(P)-binding Rossmann-fold domains"/>
    <property type="match status" value="1"/>
</dbReference>
<dbReference type="RefSeq" id="WP_249307122.1">
    <property type="nucleotide sequence ID" value="NZ_JACRSZ010000001.1"/>
</dbReference>
<gene>
    <name evidence="3" type="ORF">H8716_03510</name>
</gene>
<name>A0ABR7N6X4_9FIRM</name>
<dbReference type="Pfam" id="PF22725">
    <property type="entry name" value="GFO_IDH_MocA_C3"/>
    <property type="match status" value="1"/>
</dbReference>
<protein>
    <submittedName>
        <fullName evidence="3">Gfo/Idh/MocA family oxidoreductase</fullName>
    </submittedName>
</protein>
<sequence length="383" mass="41853">MGDRKRLRYGMVGGGLGAFIGAVHRRAIALEETADLVAACFSSREEKNKETGEFYGIAQDRLYSSYEEMAKAESAREDGIDFVSIVTPNATHYEVAKTFLEAGIHVACEKPLCFTIEQGEELEQIAKEKHLMFAVTYTYTGYAMVKLAKELVAAGEIGNIVNVNAEYLQDWLIDEIGGGNQTTTKMSVWRTDPAKSGISNCVGDIGTHIEDTVAYITGMHPKKVAAVLDNYGMDLDLNANILVEYDNGVHGVYSCSQVCAGHLNGLVVRIFGSEGSIEWVQEEPDYLKVTKKGQPDQIYHRGTGYITGMAAERNHIPSGHPEGLTFAFANIYHGFMKDVLECVNGHCPEKNGDYPTVSDGVAGVKFIHAVVDSSKNASVWTEV</sequence>
<dbReference type="Proteomes" id="UP000657421">
    <property type="component" value="Unassembled WGS sequence"/>
</dbReference>
<evidence type="ECO:0000313" key="4">
    <source>
        <dbReference type="Proteomes" id="UP000657421"/>
    </source>
</evidence>
<organism evidence="3 4">
    <name type="scientific">Jingyaoa shaoxingensis</name>
    <dbReference type="NCBI Taxonomy" id="2763671"/>
    <lineage>
        <taxon>Bacteria</taxon>
        <taxon>Bacillati</taxon>
        <taxon>Bacillota</taxon>
        <taxon>Clostridia</taxon>
        <taxon>Lachnospirales</taxon>
        <taxon>Lachnospiraceae</taxon>
        <taxon>Jingyaoa</taxon>
    </lineage>
</organism>
<proteinExistence type="predicted"/>
<keyword evidence="4" id="KW-1185">Reference proteome</keyword>